<sequence length="144" mass="16739">MNDKDIVKELNAYLQGEYMGIHAYEHYIKHTNDPKLKNELQRIQQEHKQHAAKTAEQIQNLGGKAVEDNGMKLSVQELMLRMKDYPDYNEGIIKGVLKGQEMGIHQVEEIIRGDMDSKSLEIVKHNLDEDRAHIKQLNQLMMDE</sequence>
<dbReference type="CDD" id="cd00657">
    <property type="entry name" value="Ferritin_like"/>
    <property type="match status" value="1"/>
</dbReference>
<dbReference type="InterPro" id="IPR009078">
    <property type="entry name" value="Ferritin-like_SF"/>
</dbReference>
<dbReference type="Gene3D" id="1.20.1260.10">
    <property type="match status" value="1"/>
</dbReference>
<dbReference type="SUPFAM" id="SSF47240">
    <property type="entry name" value="Ferritin-like"/>
    <property type="match status" value="1"/>
</dbReference>
<dbReference type="Pfam" id="PF09537">
    <property type="entry name" value="DUF2383"/>
    <property type="match status" value="1"/>
</dbReference>
<evidence type="ECO:0000313" key="3">
    <source>
        <dbReference type="Proteomes" id="UP000285456"/>
    </source>
</evidence>
<feature type="domain" description="DUF2383" evidence="1">
    <location>
        <begin position="5"/>
        <end position="112"/>
    </location>
</feature>
<dbReference type="OrthoDB" id="1706687at2"/>
<proteinExistence type="predicted"/>
<dbReference type="EMBL" id="QWEH01000008">
    <property type="protein sequence ID" value="RHW31658.1"/>
    <property type="molecule type" value="Genomic_DNA"/>
</dbReference>
<reference evidence="2 3" key="1">
    <citation type="journal article" date="2007" name="Int. J. Syst. Evol. Microbiol.">
        <title>Oceanobacillus profundus sp. nov., isolated from a deep-sea sediment core.</title>
        <authorList>
            <person name="Kim Y.G."/>
            <person name="Choi D.H."/>
            <person name="Hyun S."/>
            <person name="Cho B.C."/>
        </authorList>
    </citation>
    <scope>NUCLEOTIDE SEQUENCE [LARGE SCALE GENOMIC DNA]</scope>
    <source>
        <strain evidence="2 3">DSM 18246</strain>
    </source>
</reference>
<comment type="caution">
    <text evidence="2">The sequence shown here is derived from an EMBL/GenBank/DDBJ whole genome shotgun (WGS) entry which is preliminary data.</text>
</comment>
<keyword evidence="3" id="KW-1185">Reference proteome</keyword>
<dbReference type="InterPro" id="IPR012347">
    <property type="entry name" value="Ferritin-like"/>
</dbReference>
<evidence type="ECO:0000259" key="1">
    <source>
        <dbReference type="Pfam" id="PF09537"/>
    </source>
</evidence>
<dbReference type="Proteomes" id="UP000285456">
    <property type="component" value="Unassembled WGS sequence"/>
</dbReference>
<gene>
    <name evidence="2" type="ORF">D1B32_13130</name>
</gene>
<dbReference type="InterPro" id="IPR019052">
    <property type="entry name" value="DUF2383"/>
</dbReference>
<name>A0A417YFY0_9BACI</name>
<dbReference type="RefSeq" id="WP_118889628.1">
    <property type="nucleotide sequence ID" value="NZ_JAUOPF010000013.1"/>
</dbReference>
<organism evidence="2 3">
    <name type="scientific">Oceanobacillus profundus</name>
    <dbReference type="NCBI Taxonomy" id="372463"/>
    <lineage>
        <taxon>Bacteria</taxon>
        <taxon>Bacillati</taxon>
        <taxon>Bacillota</taxon>
        <taxon>Bacilli</taxon>
        <taxon>Bacillales</taxon>
        <taxon>Bacillaceae</taxon>
        <taxon>Oceanobacillus</taxon>
    </lineage>
</organism>
<protein>
    <submittedName>
        <fullName evidence="2">Ferritin-like domain-containing protein</fullName>
    </submittedName>
</protein>
<evidence type="ECO:0000313" key="2">
    <source>
        <dbReference type="EMBL" id="RHW31658.1"/>
    </source>
</evidence>
<dbReference type="AlphaFoldDB" id="A0A417YFY0"/>
<accession>A0A417YFY0</accession>